<feature type="region of interest" description="Disordered" evidence="1">
    <location>
        <begin position="422"/>
        <end position="441"/>
    </location>
</feature>
<dbReference type="EMBL" id="KE647135">
    <property type="protein sequence ID" value="EQB61488.1"/>
    <property type="molecule type" value="Genomic_DNA"/>
</dbReference>
<dbReference type="VEuPathDB" id="MicrosporidiaDB:NAPIS_ORF00945"/>
<reference evidence="3 4" key="1">
    <citation type="journal article" date="2013" name="BMC Genomics">
        <title>Genome sequencing and comparative genomics of honey bee microsporidia, Nosema apis reveal novel insights into host-parasite interactions.</title>
        <authorList>
            <person name="Chen Yp."/>
            <person name="Pettis J.S."/>
            <person name="Zhao Y."/>
            <person name="Liu X."/>
            <person name="Tallon L.J."/>
            <person name="Sadzewicz L.D."/>
            <person name="Li R."/>
            <person name="Zheng H."/>
            <person name="Huang S."/>
            <person name="Zhang X."/>
            <person name="Hamilton M.C."/>
            <person name="Pernal S.F."/>
            <person name="Melathopoulos A.P."/>
            <person name="Yan X."/>
            <person name="Evans J.D."/>
        </authorList>
    </citation>
    <scope>NUCLEOTIDE SEQUENCE [LARGE SCALE GENOMIC DNA]</scope>
    <source>
        <strain evidence="3 4">BRL 01</strain>
    </source>
</reference>
<keyword evidence="2" id="KW-0732">Signal</keyword>
<name>T0LAX2_9MICR</name>
<feature type="compositionally biased region" description="Polar residues" evidence="1">
    <location>
        <begin position="432"/>
        <end position="441"/>
    </location>
</feature>
<feature type="signal peptide" evidence="2">
    <location>
        <begin position="1"/>
        <end position="18"/>
    </location>
</feature>
<dbReference type="InterPro" id="IPR035992">
    <property type="entry name" value="Ricin_B-like_lectins"/>
</dbReference>
<evidence type="ECO:0000256" key="2">
    <source>
        <dbReference type="SAM" id="SignalP"/>
    </source>
</evidence>
<feature type="region of interest" description="Disordered" evidence="1">
    <location>
        <begin position="493"/>
        <end position="512"/>
    </location>
</feature>
<dbReference type="Proteomes" id="UP000053780">
    <property type="component" value="Unassembled WGS sequence"/>
</dbReference>
<feature type="compositionally biased region" description="Polar residues" evidence="1">
    <location>
        <begin position="497"/>
        <end position="512"/>
    </location>
</feature>
<dbReference type="AlphaFoldDB" id="T0LAX2"/>
<evidence type="ECO:0000313" key="4">
    <source>
        <dbReference type="Proteomes" id="UP000053780"/>
    </source>
</evidence>
<accession>T0LAX2</accession>
<keyword evidence="4" id="KW-1185">Reference proteome</keyword>
<organism evidence="3 4">
    <name type="scientific">Vairimorpha apis BRL 01</name>
    <dbReference type="NCBI Taxonomy" id="1037528"/>
    <lineage>
        <taxon>Eukaryota</taxon>
        <taxon>Fungi</taxon>
        <taxon>Fungi incertae sedis</taxon>
        <taxon>Microsporidia</taxon>
        <taxon>Nosematidae</taxon>
        <taxon>Vairimorpha</taxon>
    </lineage>
</organism>
<sequence>MLILYILLITSAPHRVNIRNVGSNMYLQRSNDTINLVQSNEEPKTDFFVFYQKNNDKRELEIYEKIKNKPARYLSFNDNKLEFSLKPYFFEFERDSNFIVLKAYEGKCLTVEASIIGVTSCDSSENQKFVFEKFNLHRKMDKNSLQIDIARKDDKNNHEDIINIKPVLIDDPKYHSHEPVDDFLVNSHLEKHQSTRTMKVVDEDITDIKTTTRYKTLIINTTSTVIMTSYTTYTSTIIKPTSTYLTISENNSRSTWDYKHDYHIPNSTKIQDTENECDDLTEEECKELKEKKRHKKNFLFFKKNKHQDSSQDNSDEHSSLKAAEDIKSAIFDNSDSVDSNILKRGIFPNLKKNKWKSIFKPKRRKSTSRIYNSRPTWSTKYSSSVIKNSQQTFSTKKSSFFPISTTRSRINFIPITRNNQNDTEHEIEPKVSLSTNSSSPPDISQIMQSNNSLPGLDSTKLFNFLEASNAYNISEEIPFTSLTEMFDKNVGHEIPDSKNNTSNRINDNNGIRNLPTNINYKSTNQFNKSVNSVSCTQNNPSTVISNQSASGGLLLDSSFDEFHRADNEAAKCVGLLCEIELTL</sequence>
<evidence type="ECO:0000313" key="3">
    <source>
        <dbReference type="EMBL" id="EQB61488.1"/>
    </source>
</evidence>
<evidence type="ECO:0000256" key="1">
    <source>
        <dbReference type="SAM" id="MobiDB-lite"/>
    </source>
</evidence>
<gene>
    <name evidence="3" type="ORF">NAPIS_ORF00945</name>
</gene>
<feature type="chain" id="PRO_5004567152" evidence="2">
    <location>
        <begin position="19"/>
        <end position="583"/>
    </location>
</feature>
<protein>
    <submittedName>
        <fullName evidence="3">Uncharacterized protein</fullName>
    </submittedName>
</protein>
<dbReference type="SUPFAM" id="SSF50370">
    <property type="entry name" value="Ricin B-like lectins"/>
    <property type="match status" value="1"/>
</dbReference>
<proteinExistence type="predicted"/>
<dbReference type="HOGENOM" id="CLU_467753_0_0_1"/>